<keyword evidence="3" id="KW-1185">Reference proteome</keyword>
<name>A0A4R7VVU5_9PSEU</name>
<evidence type="ECO:0000256" key="1">
    <source>
        <dbReference type="SAM" id="Phobius"/>
    </source>
</evidence>
<feature type="transmembrane region" description="Helical" evidence="1">
    <location>
        <begin position="12"/>
        <end position="31"/>
    </location>
</feature>
<accession>A0A4R7VVU5</accession>
<evidence type="ECO:0000313" key="2">
    <source>
        <dbReference type="EMBL" id="TDV53758.1"/>
    </source>
</evidence>
<organism evidence="2 3">
    <name type="scientific">Actinophytocola oryzae</name>
    <dbReference type="NCBI Taxonomy" id="502181"/>
    <lineage>
        <taxon>Bacteria</taxon>
        <taxon>Bacillati</taxon>
        <taxon>Actinomycetota</taxon>
        <taxon>Actinomycetes</taxon>
        <taxon>Pseudonocardiales</taxon>
        <taxon>Pseudonocardiaceae</taxon>
    </lineage>
</organism>
<reference evidence="2 3" key="1">
    <citation type="submission" date="2019-03" db="EMBL/GenBank/DDBJ databases">
        <title>Genomic Encyclopedia of Archaeal and Bacterial Type Strains, Phase II (KMG-II): from individual species to whole genera.</title>
        <authorList>
            <person name="Goeker M."/>
        </authorList>
    </citation>
    <scope>NUCLEOTIDE SEQUENCE [LARGE SCALE GENOMIC DNA]</scope>
    <source>
        <strain evidence="2 3">DSM 45499</strain>
    </source>
</reference>
<protein>
    <submittedName>
        <fullName evidence="2">Nucleic acid/nucleotide deaminase of polymorphic system toxin</fullName>
    </submittedName>
</protein>
<comment type="caution">
    <text evidence="2">The sequence shown here is derived from an EMBL/GenBank/DDBJ whole genome shotgun (WGS) entry which is preliminary data.</text>
</comment>
<dbReference type="OrthoDB" id="3701073at2"/>
<gene>
    <name evidence="2" type="ORF">CLV71_104226</name>
</gene>
<evidence type="ECO:0000313" key="3">
    <source>
        <dbReference type="Proteomes" id="UP000294927"/>
    </source>
</evidence>
<keyword evidence="1" id="KW-0472">Membrane</keyword>
<proteinExistence type="predicted"/>
<dbReference type="Proteomes" id="UP000294927">
    <property type="component" value="Unassembled WGS sequence"/>
</dbReference>
<dbReference type="RefSeq" id="WP_133902788.1">
    <property type="nucleotide sequence ID" value="NZ_SOCP01000004.1"/>
</dbReference>
<keyword evidence="1" id="KW-0812">Transmembrane</keyword>
<dbReference type="AlphaFoldDB" id="A0A4R7VVU5"/>
<sequence>MTLRPAGKTLSSLTGIVVMAAVLWLLLNFVYAPSCGRFACSYVPSWLPQASADSGDACPDSITAAASDAAWAADRSESIKDAKLTTGLYYDPDGTQHRITSGHEGISDRVEEILRSSGMVSFPPVGRHPAITHVETKIAMTMREAEVTTVVAVINNEEGPCPGPYSCQAVLGVVLPAGYTLTVWWPGRATPETFTGQE</sequence>
<dbReference type="EMBL" id="SOCP01000004">
    <property type="protein sequence ID" value="TDV53758.1"/>
    <property type="molecule type" value="Genomic_DNA"/>
</dbReference>
<dbReference type="Pfam" id="PF14428">
    <property type="entry name" value="DddA-like"/>
    <property type="match status" value="1"/>
</dbReference>
<dbReference type="InterPro" id="IPR032724">
    <property type="entry name" value="SCP1.201-like"/>
</dbReference>
<keyword evidence="1" id="KW-1133">Transmembrane helix</keyword>